<feature type="transmembrane region" description="Helical" evidence="7">
    <location>
        <begin position="249"/>
        <end position="269"/>
    </location>
</feature>
<comment type="caution">
    <text evidence="9">The sequence shown here is derived from an EMBL/GenBank/DDBJ whole genome shotgun (WGS) entry which is preliminary data.</text>
</comment>
<evidence type="ECO:0000313" key="9">
    <source>
        <dbReference type="EMBL" id="KAJ2805220.1"/>
    </source>
</evidence>
<feature type="transmembrane region" description="Helical" evidence="7">
    <location>
        <begin position="281"/>
        <end position="300"/>
    </location>
</feature>
<proteinExistence type="predicted"/>
<dbReference type="PANTHER" id="PTHR23501">
    <property type="entry name" value="MAJOR FACILITATOR SUPERFAMILY"/>
    <property type="match status" value="1"/>
</dbReference>
<feature type="transmembrane region" description="Helical" evidence="7">
    <location>
        <begin position="477"/>
        <end position="502"/>
    </location>
</feature>
<gene>
    <name evidence="9" type="ORF">H4R20_002179</name>
</gene>
<dbReference type="PANTHER" id="PTHR23501:SF191">
    <property type="entry name" value="VACUOLAR BASIC AMINO ACID TRANSPORTER 4"/>
    <property type="match status" value="1"/>
</dbReference>
<sequence length="604" mass="64785">MKSTTNPEEKRFSFLNRDPYAEQTEGPAGLVPERKSSQATVTFTESGEDDAKKPSNSANDLYLKSSQATLTEGPAEANEKPAIMTRARLLAIMFTLSLGSFLATLDQSILGSALPAITNQFGELSSIAWVSAAYMLTFTALQSIFSKVSEIFGRMPVLIISLIVFSAGSAICGAASTMDMLIAGRAIAGCGGCGVSTMVQVIMIDLLPLRKRATYMSYMSFTSTLAVVAGPLIGGAITDHWDWRWCFYLNIPICVVIAAICLITIRVGVPAGTAKEKFARIDFAGAFLLLAGLVLFILALNWGGKDYRWDSAAVIVTLVLSVLLLAAFIYVEHKHAREPIITMRMFTSRSLTPALVSQFFLGAGITFTVLYLPVYFTVVFGASSTVAGLYMLPYLIGMMVTGLIMGPIVSRFNIYRPFIWVGLAMMTLAAGLLNIIRPDTRLIVVLVLIGIFGIGSGIGMLPLMIATQASCQPRDTATAATLALHLRNVGSIVGIAVVGTIFNNSLISHISPLASEYPQYGSLIYSSINDATVVWNGMLPANVHTSVISAYVSAIRAIFIANAPFVGMSFLLSLPIKHFSLGQRAPPNTSKATQQLNNSNADNV</sequence>
<dbReference type="Gene3D" id="1.20.1720.10">
    <property type="entry name" value="Multidrug resistance protein D"/>
    <property type="match status" value="1"/>
</dbReference>
<evidence type="ECO:0000256" key="2">
    <source>
        <dbReference type="ARBA" id="ARBA00022448"/>
    </source>
</evidence>
<name>A0A9W8I300_9FUNG</name>
<feature type="transmembrane region" description="Helical" evidence="7">
    <location>
        <begin position="418"/>
        <end position="436"/>
    </location>
</feature>
<feature type="transmembrane region" description="Helical" evidence="7">
    <location>
        <begin position="386"/>
        <end position="406"/>
    </location>
</feature>
<feature type="transmembrane region" description="Helical" evidence="7">
    <location>
        <begin position="126"/>
        <end position="145"/>
    </location>
</feature>
<comment type="subcellular location">
    <subcellularLocation>
        <location evidence="1">Endomembrane system</location>
        <topology evidence="1">Multi-pass membrane protein</topology>
    </subcellularLocation>
</comment>
<feature type="transmembrane region" description="Helical" evidence="7">
    <location>
        <begin position="351"/>
        <end position="374"/>
    </location>
</feature>
<organism evidence="9 10">
    <name type="scientific">Coemansia guatemalensis</name>
    <dbReference type="NCBI Taxonomy" id="2761395"/>
    <lineage>
        <taxon>Eukaryota</taxon>
        <taxon>Fungi</taxon>
        <taxon>Fungi incertae sedis</taxon>
        <taxon>Zoopagomycota</taxon>
        <taxon>Kickxellomycotina</taxon>
        <taxon>Kickxellomycetes</taxon>
        <taxon>Kickxellales</taxon>
        <taxon>Kickxellaceae</taxon>
        <taxon>Coemansia</taxon>
    </lineage>
</organism>
<evidence type="ECO:0000256" key="5">
    <source>
        <dbReference type="ARBA" id="ARBA00023136"/>
    </source>
</evidence>
<dbReference type="OrthoDB" id="10021397at2759"/>
<dbReference type="SUPFAM" id="SSF103473">
    <property type="entry name" value="MFS general substrate transporter"/>
    <property type="match status" value="1"/>
</dbReference>
<dbReference type="AlphaFoldDB" id="A0A9W8I300"/>
<dbReference type="GO" id="GO:0005886">
    <property type="term" value="C:plasma membrane"/>
    <property type="evidence" value="ECO:0007669"/>
    <property type="project" value="TreeGrafter"/>
</dbReference>
<feature type="transmembrane region" description="Helical" evidence="7">
    <location>
        <begin position="215"/>
        <end position="237"/>
    </location>
</feature>
<dbReference type="CDD" id="cd17502">
    <property type="entry name" value="MFS_Azr1_MDR_like"/>
    <property type="match status" value="1"/>
</dbReference>
<feature type="transmembrane region" description="Helical" evidence="7">
    <location>
        <begin position="442"/>
        <end position="465"/>
    </location>
</feature>
<keyword evidence="2" id="KW-0813">Transport</keyword>
<evidence type="ECO:0000256" key="3">
    <source>
        <dbReference type="ARBA" id="ARBA00022692"/>
    </source>
</evidence>
<dbReference type="Gene3D" id="1.20.1250.20">
    <property type="entry name" value="MFS general substrate transporter like domains"/>
    <property type="match status" value="1"/>
</dbReference>
<keyword evidence="10" id="KW-1185">Reference proteome</keyword>
<dbReference type="InterPro" id="IPR011701">
    <property type="entry name" value="MFS"/>
</dbReference>
<feature type="domain" description="Major facilitator superfamily (MFS) profile" evidence="8">
    <location>
        <begin position="92"/>
        <end position="581"/>
    </location>
</feature>
<dbReference type="InterPro" id="IPR020846">
    <property type="entry name" value="MFS_dom"/>
</dbReference>
<dbReference type="Proteomes" id="UP001140094">
    <property type="component" value="Unassembled WGS sequence"/>
</dbReference>
<evidence type="ECO:0000256" key="7">
    <source>
        <dbReference type="SAM" id="Phobius"/>
    </source>
</evidence>
<reference evidence="9" key="1">
    <citation type="submission" date="2022-07" db="EMBL/GenBank/DDBJ databases">
        <title>Phylogenomic reconstructions and comparative analyses of Kickxellomycotina fungi.</title>
        <authorList>
            <person name="Reynolds N.K."/>
            <person name="Stajich J.E."/>
            <person name="Barry K."/>
            <person name="Grigoriev I.V."/>
            <person name="Crous P."/>
            <person name="Smith M.E."/>
        </authorList>
    </citation>
    <scope>NUCLEOTIDE SEQUENCE</scope>
    <source>
        <strain evidence="9">NRRL 1565</strain>
    </source>
</reference>
<feature type="transmembrane region" description="Helical" evidence="7">
    <location>
        <begin position="548"/>
        <end position="574"/>
    </location>
</feature>
<protein>
    <recommendedName>
        <fullName evidence="8">Major facilitator superfamily (MFS) profile domain-containing protein</fullName>
    </recommendedName>
</protein>
<evidence type="ECO:0000256" key="1">
    <source>
        <dbReference type="ARBA" id="ARBA00004127"/>
    </source>
</evidence>
<keyword evidence="5 7" id="KW-0472">Membrane</keyword>
<accession>A0A9W8I300</accession>
<keyword evidence="4 7" id="KW-1133">Transmembrane helix</keyword>
<feature type="transmembrane region" description="Helical" evidence="7">
    <location>
        <begin position="157"/>
        <end position="176"/>
    </location>
</feature>
<dbReference type="InterPro" id="IPR036259">
    <property type="entry name" value="MFS_trans_sf"/>
</dbReference>
<dbReference type="Pfam" id="PF07690">
    <property type="entry name" value="MFS_1"/>
    <property type="match status" value="1"/>
</dbReference>
<evidence type="ECO:0000313" key="10">
    <source>
        <dbReference type="Proteomes" id="UP001140094"/>
    </source>
</evidence>
<dbReference type="GO" id="GO:0012505">
    <property type="term" value="C:endomembrane system"/>
    <property type="evidence" value="ECO:0007669"/>
    <property type="project" value="UniProtKB-SubCell"/>
</dbReference>
<feature type="region of interest" description="Disordered" evidence="6">
    <location>
        <begin position="1"/>
        <end position="58"/>
    </location>
</feature>
<feature type="transmembrane region" description="Helical" evidence="7">
    <location>
        <begin position="312"/>
        <end position="331"/>
    </location>
</feature>
<evidence type="ECO:0000259" key="8">
    <source>
        <dbReference type="PROSITE" id="PS50850"/>
    </source>
</evidence>
<evidence type="ECO:0000256" key="6">
    <source>
        <dbReference type="SAM" id="MobiDB-lite"/>
    </source>
</evidence>
<dbReference type="GO" id="GO:0022857">
    <property type="term" value="F:transmembrane transporter activity"/>
    <property type="evidence" value="ECO:0007669"/>
    <property type="project" value="InterPro"/>
</dbReference>
<dbReference type="PROSITE" id="PS50850">
    <property type="entry name" value="MFS"/>
    <property type="match status" value="1"/>
</dbReference>
<feature type="transmembrane region" description="Helical" evidence="7">
    <location>
        <begin position="182"/>
        <end position="203"/>
    </location>
</feature>
<evidence type="ECO:0000256" key="4">
    <source>
        <dbReference type="ARBA" id="ARBA00022989"/>
    </source>
</evidence>
<keyword evidence="3 7" id="KW-0812">Transmembrane</keyword>
<dbReference type="EMBL" id="JANBUO010000312">
    <property type="protein sequence ID" value="KAJ2805220.1"/>
    <property type="molecule type" value="Genomic_DNA"/>
</dbReference>
<feature type="transmembrane region" description="Helical" evidence="7">
    <location>
        <begin position="89"/>
        <end position="114"/>
    </location>
</feature>